<dbReference type="CDD" id="cd07185">
    <property type="entry name" value="OmpA_C-like"/>
    <property type="match status" value="1"/>
</dbReference>
<evidence type="ECO:0000256" key="4">
    <source>
        <dbReference type="ARBA" id="ARBA00023237"/>
    </source>
</evidence>
<evidence type="ECO:0000256" key="5">
    <source>
        <dbReference type="ARBA" id="ARBA00023288"/>
    </source>
</evidence>
<feature type="chain" id="PRO_5027103208" description="Peptidoglycan-associated lipoprotein" evidence="7">
    <location>
        <begin position="24"/>
        <end position="190"/>
    </location>
</feature>
<dbReference type="EMBL" id="WHNW01000004">
    <property type="protein sequence ID" value="MPV86139.1"/>
    <property type="molecule type" value="Genomic_DNA"/>
</dbReference>
<dbReference type="PROSITE" id="PS51123">
    <property type="entry name" value="OMPA_2"/>
    <property type="match status" value="1"/>
</dbReference>
<comment type="function">
    <text evidence="6">Part of the Tol-Pal system, which plays a role in outer membrane invagination during cell division and is important for maintaining outer membrane integrity.</text>
</comment>
<dbReference type="InterPro" id="IPR006664">
    <property type="entry name" value="OMP_bac"/>
</dbReference>
<organism evidence="9 10">
    <name type="scientific">Ostreibacterium oceani</name>
    <dbReference type="NCBI Taxonomy" id="2654998"/>
    <lineage>
        <taxon>Bacteria</taxon>
        <taxon>Pseudomonadati</taxon>
        <taxon>Pseudomonadota</taxon>
        <taxon>Gammaproteobacteria</taxon>
        <taxon>Cardiobacteriales</taxon>
        <taxon>Ostreibacteriaceae</taxon>
        <taxon>Ostreibacterium</taxon>
    </lineage>
</organism>
<dbReference type="HAMAP" id="MF_02204">
    <property type="entry name" value="Pal"/>
    <property type="match status" value="1"/>
</dbReference>
<dbReference type="FunCoup" id="A0A6N7EXM7">
    <property type="interactions" value="94"/>
</dbReference>
<proteinExistence type="inferred from homology"/>
<dbReference type="GO" id="GO:0009279">
    <property type="term" value="C:cell outer membrane"/>
    <property type="evidence" value="ECO:0007669"/>
    <property type="project" value="UniProtKB-SubCell"/>
</dbReference>
<comment type="caution">
    <text evidence="9">The sequence shown here is derived from an EMBL/GenBank/DDBJ whole genome shotgun (WGS) entry which is preliminary data.</text>
</comment>
<evidence type="ECO:0000256" key="1">
    <source>
        <dbReference type="ARBA" id="ARBA00022729"/>
    </source>
</evidence>
<comment type="similarity">
    <text evidence="6">Belongs to the Pal lipoprotein family.</text>
</comment>
<comment type="subunit">
    <text evidence="6">The Tol-Pal system is composed of five core proteins: the inner membrane proteins TolA, TolQ and TolR, the periplasmic protein TolB and the outer membrane protein Pal. They form a network linking the inner and outer membranes and the peptidoglycan layer.</text>
</comment>
<evidence type="ECO:0000256" key="3">
    <source>
        <dbReference type="ARBA" id="ARBA00023139"/>
    </source>
</evidence>
<keyword evidence="1 6" id="KW-0732">Signal</keyword>
<dbReference type="SUPFAM" id="SSF103088">
    <property type="entry name" value="OmpA-like"/>
    <property type="match status" value="1"/>
</dbReference>
<keyword evidence="5 6" id="KW-0449">Lipoprotein</keyword>
<keyword evidence="10" id="KW-1185">Reference proteome</keyword>
<gene>
    <name evidence="6" type="primary">pal</name>
    <name evidence="9" type="ORF">GCU85_05255</name>
</gene>
<feature type="signal peptide" evidence="7">
    <location>
        <begin position="1"/>
        <end position="23"/>
    </location>
</feature>
<evidence type="ECO:0000259" key="8">
    <source>
        <dbReference type="PROSITE" id="PS51123"/>
    </source>
</evidence>
<dbReference type="PANTHER" id="PTHR30329:SF21">
    <property type="entry name" value="LIPOPROTEIN YIAD-RELATED"/>
    <property type="match status" value="1"/>
</dbReference>
<keyword evidence="4 6" id="KW-0998">Cell outer membrane</keyword>
<dbReference type="PROSITE" id="PS51257">
    <property type="entry name" value="PROKAR_LIPOPROTEIN"/>
    <property type="match status" value="1"/>
</dbReference>
<dbReference type="GO" id="GO:0051301">
    <property type="term" value="P:cell division"/>
    <property type="evidence" value="ECO:0007669"/>
    <property type="project" value="UniProtKB-UniRule"/>
</dbReference>
<dbReference type="InterPro" id="IPR050330">
    <property type="entry name" value="Bact_OuterMem_StrucFunc"/>
</dbReference>
<dbReference type="PANTHER" id="PTHR30329">
    <property type="entry name" value="STATOR ELEMENT OF FLAGELLAR MOTOR COMPLEX"/>
    <property type="match status" value="1"/>
</dbReference>
<keyword evidence="3 6" id="KW-0564">Palmitate</keyword>
<keyword evidence="2 6" id="KW-0472">Membrane</keyword>
<dbReference type="PRINTS" id="PR01021">
    <property type="entry name" value="OMPADOMAIN"/>
</dbReference>
<accession>A0A6N7EXM7</accession>
<dbReference type="Pfam" id="PF00691">
    <property type="entry name" value="OmpA"/>
    <property type="match status" value="1"/>
</dbReference>
<protein>
    <recommendedName>
        <fullName evidence="6">Peptidoglycan-associated lipoprotein</fullName>
        <shortName evidence="6">PAL</shortName>
    </recommendedName>
</protein>
<dbReference type="RefSeq" id="WP_152810095.1">
    <property type="nucleotide sequence ID" value="NZ_WHNW01000004.1"/>
</dbReference>
<evidence type="ECO:0000256" key="7">
    <source>
        <dbReference type="SAM" id="SignalP"/>
    </source>
</evidence>
<comment type="subcellular location">
    <subcellularLocation>
        <location evidence="6">Cell outer membrane</location>
        <topology evidence="6">Lipid-anchor</topology>
    </subcellularLocation>
</comment>
<dbReference type="InterPro" id="IPR006665">
    <property type="entry name" value="OmpA-like"/>
</dbReference>
<dbReference type="Gene3D" id="3.30.1330.60">
    <property type="entry name" value="OmpA-like domain"/>
    <property type="match status" value="1"/>
</dbReference>
<name>A0A6N7EXM7_9GAMM</name>
<evidence type="ECO:0000256" key="2">
    <source>
        <dbReference type="ARBA" id="ARBA00023136"/>
    </source>
</evidence>
<dbReference type="AlphaFoldDB" id="A0A6N7EXM7"/>
<evidence type="ECO:0000313" key="9">
    <source>
        <dbReference type="EMBL" id="MPV86139.1"/>
    </source>
</evidence>
<dbReference type="Proteomes" id="UP000471298">
    <property type="component" value="Unassembled WGS sequence"/>
</dbReference>
<dbReference type="InterPro" id="IPR039001">
    <property type="entry name" value="Pal"/>
</dbReference>
<feature type="domain" description="OmpA-like" evidence="8">
    <location>
        <begin position="77"/>
        <end position="190"/>
    </location>
</feature>
<reference evidence="9 10" key="1">
    <citation type="submission" date="2019-10" db="EMBL/GenBank/DDBJ databases">
        <title>Cardiobacteriales fam. a chemoheterotrophic member of the order Cardiobacteriales, and proposal of Cardiobacteriales fam. nov.</title>
        <authorList>
            <person name="Wang C."/>
        </authorList>
    </citation>
    <scope>NUCLEOTIDE SEQUENCE [LARGE SCALE GENOMIC DNA]</scope>
    <source>
        <strain evidence="9 10">ML27</strain>
    </source>
</reference>
<dbReference type="InParanoid" id="A0A6N7EXM7"/>
<evidence type="ECO:0000313" key="10">
    <source>
        <dbReference type="Proteomes" id="UP000471298"/>
    </source>
</evidence>
<sequence length="190" mass="20000">MKQLIVVLAAVVWLAGCAGTKTAEDQSTLGAGEGAISSGTDGVYSGGGYNPGDASGFNEATGGDFYDNPNYGQNVVGGPNAPAKDRVIYFGFDSASIDSRADAIVNAHAQYLVNNPSASILLEGHTDSRGSRGYNIALGESRAISVLRRLTDMGVSPNQVRIISYGEEKPAVNGFDEEAYKRNRRAVIQY</sequence>
<keyword evidence="6" id="KW-0131">Cell cycle</keyword>
<evidence type="ECO:0000256" key="6">
    <source>
        <dbReference type="HAMAP-Rule" id="MF_02204"/>
    </source>
</evidence>
<keyword evidence="6" id="KW-0132">Cell division</keyword>
<dbReference type="InterPro" id="IPR036737">
    <property type="entry name" value="OmpA-like_sf"/>
</dbReference>